<dbReference type="GO" id="GO:0003899">
    <property type="term" value="F:DNA-directed RNA polymerase activity"/>
    <property type="evidence" value="ECO:0007669"/>
    <property type="project" value="UniProtKB-UniRule"/>
</dbReference>
<evidence type="ECO:0000256" key="10">
    <source>
        <dbReference type="ARBA" id="ARBA00048552"/>
    </source>
</evidence>
<dbReference type="Gene3D" id="2.170.120.12">
    <property type="entry name" value="DNA-directed RNA polymerase, insert domain"/>
    <property type="match status" value="1"/>
</dbReference>
<comment type="caution">
    <text evidence="13">The sequence shown here is derived from an EMBL/GenBank/DDBJ whole genome shotgun (WGS) entry which is preliminary data.</text>
</comment>
<dbReference type="CDD" id="cd06928">
    <property type="entry name" value="RNAP_alpha_NTD"/>
    <property type="match status" value="1"/>
</dbReference>
<evidence type="ECO:0000313" key="13">
    <source>
        <dbReference type="EMBL" id="TSC90726.1"/>
    </source>
</evidence>
<dbReference type="HAMAP" id="MF_00059">
    <property type="entry name" value="RNApol_bact_RpoA"/>
    <property type="match status" value="1"/>
</dbReference>
<evidence type="ECO:0000256" key="1">
    <source>
        <dbReference type="ARBA" id="ARBA00007123"/>
    </source>
</evidence>
<comment type="similarity">
    <text evidence="1 11">Belongs to the RNA polymerase alpha chain family.</text>
</comment>
<proteinExistence type="inferred from homology"/>
<comment type="function">
    <text evidence="11">DNA-dependent RNA polymerase catalyzes the transcription of DNA into RNA using the four ribonucleoside triphosphates as substrates.</text>
</comment>
<feature type="region of interest" description="Alpha C-terminal domain (alpha-CTD)" evidence="11">
    <location>
        <begin position="257"/>
        <end position="321"/>
    </location>
</feature>
<reference evidence="13 14" key="1">
    <citation type="submission" date="2017-07" db="EMBL/GenBank/DDBJ databases">
        <title>Mechanisms for carbon and nitrogen cycling indicate functional differentiation within the Candidate Phyla Radiation.</title>
        <authorList>
            <person name="Danczak R.E."/>
            <person name="Johnston M.D."/>
            <person name="Kenah C."/>
            <person name="Slattery M."/>
            <person name="Wrighton K.C."/>
            <person name="Wilkins M.J."/>
        </authorList>
    </citation>
    <scope>NUCLEOTIDE SEQUENCE [LARGE SCALE GENOMIC DNA]</scope>
    <source>
        <strain evidence="13">Licking1014_96</strain>
    </source>
</reference>
<evidence type="ECO:0000256" key="9">
    <source>
        <dbReference type="ARBA" id="ARBA00033070"/>
    </source>
</evidence>
<feature type="region of interest" description="Alpha N-terminal domain (alpha-NTD)" evidence="11">
    <location>
        <begin position="1"/>
        <end position="222"/>
    </location>
</feature>
<dbReference type="Pfam" id="PF01000">
    <property type="entry name" value="RNA_pol_A_bac"/>
    <property type="match status" value="1"/>
</dbReference>
<dbReference type="GO" id="GO:0005737">
    <property type="term" value="C:cytoplasm"/>
    <property type="evidence" value="ECO:0007669"/>
    <property type="project" value="UniProtKB-ARBA"/>
</dbReference>
<dbReference type="InterPro" id="IPR011262">
    <property type="entry name" value="DNA-dir_RNA_pol_insert"/>
</dbReference>
<dbReference type="InterPro" id="IPR011260">
    <property type="entry name" value="RNAP_asu_C"/>
</dbReference>
<dbReference type="InterPro" id="IPR036603">
    <property type="entry name" value="RBP11-like"/>
</dbReference>
<accession>A0A554LCV6</accession>
<dbReference type="SUPFAM" id="SSF56553">
    <property type="entry name" value="Insert subdomain of RNA polymerase alpha subunit"/>
    <property type="match status" value="1"/>
</dbReference>
<dbReference type="GO" id="GO:0006351">
    <property type="term" value="P:DNA-templated transcription"/>
    <property type="evidence" value="ECO:0007669"/>
    <property type="project" value="UniProtKB-UniRule"/>
</dbReference>
<comment type="catalytic activity">
    <reaction evidence="10 11">
        <text>RNA(n) + a ribonucleoside 5'-triphosphate = RNA(n+1) + diphosphate</text>
        <dbReference type="Rhea" id="RHEA:21248"/>
        <dbReference type="Rhea" id="RHEA-COMP:14527"/>
        <dbReference type="Rhea" id="RHEA-COMP:17342"/>
        <dbReference type="ChEBI" id="CHEBI:33019"/>
        <dbReference type="ChEBI" id="CHEBI:61557"/>
        <dbReference type="ChEBI" id="CHEBI:140395"/>
        <dbReference type="EC" id="2.7.7.6"/>
    </reaction>
</comment>
<dbReference type="GO" id="GO:0000428">
    <property type="term" value="C:DNA-directed RNA polymerase complex"/>
    <property type="evidence" value="ECO:0007669"/>
    <property type="project" value="UniProtKB-KW"/>
</dbReference>
<dbReference type="InterPro" id="IPR036643">
    <property type="entry name" value="RNApol_insert_sf"/>
</dbReference>
<protein>
    <recommendedName>
        <fullName evidence="3 11">DNA-directed RNA polymerase subunit alpha</fullName>
        <shortName evidence="11">RNAP subunit alpha</shortName>
        <ecNumber evidence="2 11">2.7.7.6</ecNumber>
    </recommendedName>
    <alternativeName>
        <fullName evidence="9 11">RNA polymerase subunit alpha</fullName>
    </alternativeName>
    <alternativeName>
        <fullName evidence="8 11">Transcriptase subunit alpha</fullName>
    </alternativeName>
</protein>
<dbReference type="GO" id="GO:0046983">
    <property type="term" value="F:protein dimerization activity"/>
    <property type="evidence" value="ECO:0007669"/>
    <property type="project" value="InterPro"/>
</dbReference>
<dbReference type="GO" id="GO:0003677">
    <property type="term" value="F:DNA binding"/>
    <property type="evidence" value="ECO:0007669"/>
    <property type="project" value="UniProtKB-UniRule"/>
</dbReference>
<feature type="domain" description="DNA-directed RNA polymerase RpoA/D/Rpb3-type" evidence="12">
    <location>
        <begin position="17"/>
        <end position="223"/>
    </location>
</feature>
<gene>
    <name evidence="11" type="primary">rpoA</name>
    <name evidence="13" type="ORF">CEN92_420</name>
</gene>
<comment type="subunit">
    <text evidence="11">Homodimer. The RNAP catalytic core consists of 2 alpha, 1 beta, 1 beta' and 1 omega subunit. When a sigma factor is associated with the core the holoenzyme is formed, which can initiate transcription.</text>
</comment>
<dbReference type="EC" id="2.7.7.6" evidence="2 11"/>
<sequence>MKISLPKIKVKTENEKEGTFIISPLFPGYGVTVGNSLRRVLLSSLGGAAIYEIKVEGASHEFTAIPGVKEDLIEVILAIKKIRLKLHDQEATLKLEAKGPKEITAADIKAPSSVEMVNPDLYLMSLNSNAKVSIEMKVKKGIGYGPSEERKDENRPLGVIAIDSIFTPVQSANFSTEFTRVGGLTNYDKLTLEIKTDSTVTPKEALQQAAEILKSHFELVNEFKTEIKEIESEPQKRAQELTLKKKKISVKEAPKTKTDYRKLAIEEAGFAPRTAKSLLDNKIKTVAGLTRLSDEKLAETKGLGEKSMAEINRKLKRWNLK</sequence>
<evidence type="ECO:0000256" key="7">
    <source>
        <dbReference type="ARBA" id="ARBA00023163"/>
    </source>
</evidence>
<dbReference type="NCBIfam" id="NF003519">
    <property type="entry name" value="PRK05182.2-5"/>
    <property type="match status" value="1"/>
</dbReference>
<evidence type="ECO:0000256" key="3">
    <source>
        <dbReference type="ARBA" id="ARBA00015972"/>
    </source>
</evidence>
<dbReference type="SUPFAM" id="SSF47789">
    <property type="entry name" value="C-terminal domain of RNA polymerase alpha subunit"/>
    <property type="match status" value="1"/>
</dbReference>
<dbReference type="AlphaFoldDB" id="A0A554LCV6"/>
<evidence type="ECO:0000256" key="11">
    <source>
        <dbReference type="HAMAP-Rule" id="MF_00059"/>
    </source>
</evidence>
<dbReference type="FunFam" id="2.170.120.12:FF:000001">
    <property type="entry name" value="DNA-directed RNA polymerase subunit alpha"/>
    <property type="match status" value="1"/>
</dbReference>
<dbReference type="SUPFAM" id="SSF55257">
    <property type="entry name" value="RBP11-like subunits of RNA polymerase"/>
    <property type="match status" value="1"/>
</dbReference>
<dbReference type="InterPro" id="IPR011263">
    <property type="entry name" value="DNA-dir_RNA_pol_RpoA/D/Rpb3"/>
</dbReference>
<dbReference type="InterPro" id="IPR011773">
    <property type="entry name" value="DNA-dir_RpoA"/>
</dbReference>
<organism evidence="13 14">
    <name type="scientific">Candidatus Berkelbacteria bacterium Licking1014_96</name>
    <dbReference type="NCBI Taxonomy" id="2017149"/>
    <lineage>
        <taxon>Bacteria</taxon>
        <taxon>Candidatus Berkelbacteria</taxon>
    </lineage>
</organism>
<evidence type="ECO:0000256" key="6">
    <source>
        <dbReference type="ARBA" id="ARBA00022695"/>
    </source>
</evidence>
<keyword evidence="7 11" id="KW-0804">Transcription</keyword>
<evidence type="ECO:0000313" key="14">
    <source>
        <dbReference type="Proteomes" id="UP000318296"/>
    </source>
</evidence>
<evidence type="ECO:0000256" key="2">
    <source>
        <dbReference type="ARBA" id="ARBA00012418"/>
    </source>
</evidence>
<dbReference type="EMBL" id="VMGH01000066">
    <property type="protein sequence ID" value="TSC90726.1"/>
    <property type="molecule type" value="Genomic_DNA"/>
</dbReference>
<dbReference type="Pfam" id="PF03118">
    <property type="entry name" value="RNA_pol_A_CTD"/>
    <property type="match status" value="1"/>
</dbReference>
<keyword evidence="5 11" id="KW-0808">Transferase</keyword>
<comment type="domain">
    <text evidence="11">The N-terminal domain is essential for RNAP assembly and basal transcription, whereas the C-terminal domain is involved in interaction with transcriptional regulators and with upstream promoter elements.</text>
</comment>
<evidence type="ECO:0000256" key="8">
    <source>
        <dbReference type="ARBA" id="ARBA00032524"/>
    </source>
</evidence>
<keyword evidence="6 11" id="KW-0548">Nucleotidyltransferase</keyword>
<keyword evidence="4 11" id="KW-0240">DNA-directed RNA polymerase</keyword>
<dbReference type="Proteomes" id="UP000318296">
    <property type="component" value="Unassembled WGS sequence"/>
</dbReference>
<dbReference type="Gene3D" id="1.10.150.20">
    <property type="entry name" value="5' to 3' exonuclease, C-terminal subdomain"/>
    <property type="match status" value="1"/>
</dbReference>
<dbReference type="SMART" id="SM00662">
    <property type="entry name" value="RPOLD"/>
    <property type="match status" value="1"/>
</dbReference>
<evidence type="ECO:0000256" key="5">
    <source>
        <dbReference type="ARBA" id="ARBA00022679"/>
    </source>
</evidence>
<evidence type="ECO:0000259" key="12">
    <source>
        <dbReference type="SMART" id="SM00662"/>
    </source>
</evidence>
<evidence type="ECO:0000256" key="4">
    <source>
        <dbReference type="ARBA" id="ARBA00022478"/>
    </source>
</evidence>
<dbReference type="Pfam" id="PF01193">
    <property type="entry name" value="RNA_pol_L"/>
    <property type="match status" value="1"/>
</dbReference>
<dbReference type="Gene3D" id="3.30.1360.10">
    <property type="entry name" value="RNA polymerase, RBP11-like subunit"/>
    <property type="match status" value="1"/>
</dbReference>
<dbReference type="NCBIfam" id="TIGR02027">
    <property type="entry name" value="rpoA"/>
    <property type="match status" value="1"/>
</dbReference>
<name>A0A554LCV6_9BACT</name>